<comment type="similarity">
    <text evidence="2">Belongs to the MCM family.</text>
</comment>
<feature type="compositionally biased region" description="Acidic residues" evidence="17">
    <location>
        <begin position="28"/>
        <end position="41"/>
    </location>
</feature>
<dbReference type="Gene3D" id="3.30.1640.10">
    <property type="entry name" value="mini-chromosome maintenance (MCM) complex, chain A, domain 1"/>
    <property type="match status" value="1"/>
</dbReference>
<dbReference type="GO" id="GO:0000727">
    <property type="term" value="P:double-strand break repair via break-induced replication"/>
    <property type="evidence" value="ECO:0007669"/>
    <property type="project" value="TreeGrafter"/>
</dbReference>
<evidence type="ECO:0000256" key="5">
    <source>
        <dbReference type="ARBA" id="ARBA00022705"/>
    </source>
</evidence>
<evidence type="ECO:0000256" key="14">
    <source>
        <dbReference type="ARBA" id="ARBA00023242"/>
    </source>
</evidence>
<dbReference type="PRINTS" id="PR01658">
    <property type="entry name" value="MCMPROTEIN2"/>
</dbReference>
<dbReference type="InterPro" id="IPR012340">
    <property type="entry name" value="NA-bd_OB-fold"/>
</dbReference>
<feature type="transmembrane region" description="Helical" evidence="18">
    <location>
        <begin position="990"/>
        <end position="1007"/>
    </location>
</feature>
<evidence type="ECO:0000256" key="4">
    <source>
        <dbReference type="ARBA" id="ARBA00018925"/>
    </source>
</evidence>
<dbReference type="AlphaFoldDB" id="A0A2P6U5L5"/>
<dbReference type="InterPro" id="IPR001208">
    <property type="entry name" value="MCM_dom"/>
</dbReference>
<dbReference type="Pfam" id="PF23669">
    <property type="entry name" value="WHD_MCM2"/>
    <property type="match status" value="1"/>
</dbReference>
<dbReference type="STRING" id="3076.A0A2P6U5L5"/>
<dbReference type="InterPro" id="IPR041562">
    <property type="entry name" value="MCM_lid"/>
</dbReference>
<dbReference type="GO" id="GO:1902975">
    <property type="term" value="P:mitotic DNA replication initiation"/>
    <property type="evidence" value="ECO:0007669"/>
    <property type="project" value="TreeGrafter"/>
</dbReference>
<feature type="compositionally biased region" description="Acidic residues" evidence="17">
    <location>
        <begin position="11"/>
        <end position="20"/>
    </location>
</feature>
<dbReference type="GO" id="GO:0005524">
    <property type="term" value="F:ATP binding"/>
    <property type="evidence" value="ECO:0007669"/>
    <property type="project" value="UniProtKB-KW"/>
</dbReference>
<dbReference type="Pfam" id="PF17855">
    <property type="entry name" value="MCM_lid"/>
    <property type="match status" value="1"/>
</dbReference>
<keyword evidence="18" id="KW-1133">Transmembrane helix</keyword>
<feature type="transmembrane region" description="Helical" evidence="18">
    <location>
        <begin position="1162"/>
        <end position="1180"/>
    </location>
</feature>
<dbReference type="GO" id="GO:0008270">
    <property type="term" value="F:zinc ion binding"/>
    <property type="evidence" value="ECO:0007669"/>
    <property type="project" value="UniProtKB-KW"/>
</dbReference>
<keyword evidence="12" id="KW-0067">ATP-binding</keyword>
<evidence type="ECO:0000256" key="2">
    <source>
        <dbReference type="ARBA" id="ARBA00008010"/>
    </source>
</evidence>
<dbReference type="EMBL" id="LHPG02000001">
    <property type="protein sequence ID" value="PRW61611.1"/>
    <property type="molecule type" value="Genomic_DNA"/>
</dbReference>
<evidence type="ECO:0000256" key="7">
    <source>
        <dbReference type="ARBA" id="ARBA00022741"/>
    </source>
</evidence>
<dbReference type="SUPFAM" id="SSF50249">
    <property type="entry name" value="Nucleic acid-binding proteins"/>
    <property type="match status" value="1"/>
</dbReference>
<dbReference type="PRINTS" id="PR01657">
    <property type="entry name" value="MCMFAMILY"/>
</dbReference>
<comment type="subcellular location">
    <subcellularLocation>
        <location evidence="1">Nucleus</location>
    </subcellularLocation>
</comment>
<evidence type="ECO:0000313" key="21">
    <source>
        <dbReference type="Proteomes" id="UP000239899"/>
    </source>
</evidence>
<feature type="transmembrane region" description="Helical" evidence="18">
    <location>
        <begin position="1103"/>
        <end position="1123"/>
    </location>
</feature>
<dbReference type="InterPro" id="IPR008045">
    <property type="entry name" value="MCM2"/>
</dbReference>
<dbReference type="FunFam" id="3.40.50.300:FF:000138">
    <property type="entry name" value="DNA helicase"/>
    <property type="match status" value="1"/>
</dbReference>
<dbReference type="Pfam" id="PF00493">
    <property type="entry name" value="MCM"/>
    <property type="match status" value="1"/>
</dbReference>
<dbReference type="InterPro" id="IPR018525">
    <property type="entry name" value="MCM_CS"/>
</dbReference>
<dbReference type="InterPro" id="IPR004853">
    <property type="entry name" value="Sugar_P_trans_dom"/>
</dbReference>
<dbReference type="OrthoDB" id="844at2759"/>
<reference evidence="20 21" key="1">
    <citation type="journal article" date="2018" name="Plant J.">
        <title>Genome sequences of Chlorella sorokiniana UTEX 1602 and Micractinium conductrix SAG 241.80: implications to maltose excretion by a green alga.</title>
        <authorList>
            <person name="Arriola M.B."/>
            <person name="Velmurugan N."/>
            <person name="Zhang Y."/>
            <person name="Plunkett M.H."/>
            <person name="Hondzo H."/>
            <person name="Barney B.M."/>
        </authorList>
    </citation>
    <scope>NUCLEOTIDE SEQUENCE [LARGE SCALE GENOMIC DNA]</scope>
    <source>
        <strain evidence="21">UTEX 1602</strain>
    </source>
</reference>
<dbReference type="GO" id="GO:0003697">
    <property type="term" value="F:single-stranded DNA binding"/>
    <property type="evidence" value="ECO:0007669"/>
    <property type="project" value="TreeGrafter"/>
</dbReference>
<dbReference type="PANTHER" id="PTHR11630">
    <property type="entry name" value="DNA REPLICATION LICENSING FACTOR MCM FAMILY MEMBER"/>
    <property type="match status" value="1"/>
</dbReference>
<dbReference type="GO" id="GO:0017116">
    <property type="term" value="F:single-stranded DNA helicase activity"/>
    <property type="evidence" value="ECO:0007669"/>
    <property type="project" value="TreeGrafter"/>
</dbReference>
<accession>A0A2P6U5L5</accession>
<keyword evidence="13" id="KW-0238">DNA-binding</keyword>
<name>A0A2P6U5L5_CHLSO</name>
<feature type="transmembrane region" description="Helical" evidence="18">
    <location>
        <begin position="1040"/>
        <end position="1060"/>
    </location>
</feature>
<gene>
    <name evidence="20" type="ORF">C2E21_0209</name>
</gene>
<keyword evidence="18" id="KW-0812">Transmembrane</keyword>
<feature type="transmembrane region" description="Helical" evidence="18">
    <location>
        <begin position="1135"/>
        <end position="1156"/>
    </location>
</feature>
<dbReference type="Gene3D" id="2.40.50.140">
    <property type="entry name" value="Nucleic acid-binding proteins"/>
    <property type="match status" value="1"/>
</dbReference>
<dbReference type="InterPro" id="IPR059098">
    <property type="entry name" value="WHD_MCM2"/>
</dbReference>
<organism evidence="20 21">
    <name type="scientific">Chlorella sorokiniana</name>
    <name type="common">Freshwater green alga</name>
    <dbReference type="NCBI Taxonomy" id="3076"/>
    <lineage>
        <taxon>Eukaryota</taxon>
        <taxon>Viridiplantae</taxon>
        <taxon>Chlorophyta</taxon>
        <taxon>core chlorophytes</taxon>
        <taxon>Trebouxiophyceae</taxon>
        <taxon>Chlorellales</taxon>
        <taxon>Chlorellaceae</taxon>
        <taxon>Chlorella clade</taxon>
        <taxon>Chlorella</taxon>
    </lineage>
</organism>
<feature type="domain" description="MCM C-terminal AAA(+) ATPase" evidence="19">
    <location>
        <begin position="438"/>
        <end position="644"/>
    </location>
</feature>
<keyword evidence="9" id="KW-0378">Hydrolase</keyword>
<dbReference type="GO" id="GO:0042555">
    <property type="term" value="C:MCM complex"/>
    <property type="evidence" value="ECO:0007669"/>
    <property type="project" value="InterPro"/>
</dbReference>
<comment type="caution">
    <text evidence="20">The sequence shown here is derived from an EMBL/GenBank/DDBJ whole genome shotgun (WGS) entry which is preliminary data.</text>
</comment>
<feature type="region of interest" description="Disordered" evidence="17">
    <location>
        <begin position="1204"/>
        <end position="1247"/>
    </location>
</feature>
<keyword evidence="8" id="KW-0863">Zinc-finger</keyword>
<proteinExistence type="inferred from homology"/>
<evidence type="ECO:0000256" key="13">
    <source>
        <dbReference type="ARBA" id="ARBA00023125"/>
    </source>
</evidence>
<dbReference type="Gene3D" id="3.40.50.300">
    <property type="entry name" value="P-loop containing nucleotide triphosphate hydrolases"/>
    <property type="match status" value="1"/>
</dbReference>
<evidence type="ECO:0000256" key="10">
    <source>
        <dbReference type="ARBA" id="ARBA00022806"/>
    </source>
</evidence>
<dbReference type="Gene3D" id="2.20.28.10">
    <property type="match status" value="1"/>
</dbReference>
<keyword evidence="10" id="KW-0347">Helicase</keyword>
<evidence type="ECO:0000256" key="15">
    <source>
        <dbReference type="ARBA" id="ARBA00023306"/>
    </source>
</evidence>
<dbReference type="SUPFAM" id="SSF52540">
    <property type="entry name" value="P-loop containing nucleoside triphosphate hydrolases"/>
    <property type="match status" value="1"/>
</dbReference>
<dbReference type="InterPro" id="IPR031327">
    <property type="entry name" value="MCM"/>
</dbReference>
<evidence type="ECO:0000256" key="16">
    <source>
        <dbReference type="ARBA" id="ARBA00047995"/>
    </source>
</evidence>
<dbReference type="EC" id="3.6.4.12" evidence="3"/>
<dbReference type="GO" id="GO:0043138">
    <property type="term" value="F:3'-5' DNA helicase activity"/>
    <property type="evidence" value="ECO:0007669"/>
    <property type="project" value="TreeGrafter"/>
</dbReference>
<evidence type="ECO:0000256" key="17">
    <source>
        <dbReference type="SAM" id="MobiDB-lite"/>
    </source>
</evidence>
<evidence type="ECO:0000256" key="1">
    <source>
        <dbReference type="ARBA" id="ARBA00004123"/>
    </source>
</evidence>
<dbReference type="InterPro" id="IPR037185">
    <property type="entry name" value="EmrE-like"/>
</dbReference>
<dbReference type="CDD" id="cd17753">
    <property type="entry name" value="MCM2"/>
    <property type="match status" value="1"/>
</dbReference>
<evidence type="ECO:0000256" key="6">
    <source>
        <dbReference type="ARBA" id="ARBA00022723"/>
    </source>
</evidence>
<dbReference type="Pfam" id="PF17207">
    <property type="entry name" value="MCM_OB"/>
    <property type="match status" value="1"/>
</dbReference>
<dbReference type="GO" id="GO:0016887">
    <property type="term" value="F:ATP hydrolysis activity"/>
    <property type="evidence" value="ECO:0007669"/>
    <property type="project" value="RHEA"/>
</dbReference>
<keyword evidence="7" id="KW-0547">Nucleotide-binding</keyword>
<evidence type="ECO:0000256" key="18">
    <source>
        <dbReference type="SAM" id="Phobius"/>
    </source>
</evidence>
<evidence type="ECO:0000256" key="8">
    <source>
        <dbReference type="ARBA" id="ARBA00022771"/>
    </source>
</evidence>
<dbReference type="Pfam" id="PF03151">
    <property type="entry name" value="TPT"/>
    <property type="match status" value="1"/>
</dbReference>
<dbReference type="Pfam" id="PF14551">
    <property type="entry name" value="MCM_N"/>
    <property type="match status" value="1"/>
</dbReference>
<feature type="transmembrane region" description="Helical" evidence="18">
    <location>
        <begin position="1016"/>
        <end position="1034"/>
    </location>
</feature>
<dbReference type="PROSITE" id="PS50051">
    <property type="entry name" value="MCM_2"/>
    <property type="match status" value="1"/>
</dbReference>
<dbReference type="SMART" id="SM00350">
    <property type="entry name" value="MCM"/>
    <property type="match status" value="1"/>
</dbReference>
<dbReference type="Pfam" id="PF12619">
    <property type="entry name" value="MCM2_N"/>
    <property type="match status" value="1"/>
</dbReference>
<dbReference type="PROSITE" id="PS00847">
    <property type="entry name" value="MCM_1"/>
    <property type="match status" value="1"/>
</dbReference>
<feature type="compositionally biased region" description="Basic and acidic residues" evidence="17">
    <location>
        <begin position="1"/>
        <end position="10"/>
    </location>
</feature>
<evidence type="ECO:0000259" key="19">
    <source>
        <dbReference type="PROSITE" id="PS50051"/>
    </source>
</evidence>
<feature type="transmembrane region" description="Helical" evidence="18">
    <location>
        <begin position="1072"/>
        <end position="1091"/>
    </location>
</feature>
<evidence type="ECO:0000256" key="11">
    <source>
        <dbReference type="ARBA" id="ARBA00022833"/>
    </source>
</evidence>
<feature type="region of interest" description="Disordered" evidence="17">
    <location>
        <begin position="1"/>
        <end position="42"/>
    </location>
</feature>
<dbReference type="SUPFAM" id="SSF103481">
    <property type="entry name" value="Multidrug resistance efflux transporter EmrE"/>
    <property type="match status" value="2"/>
</dbReference>
<dbReference type="GO" id="GO:0005634">
    <property type="term" value="C:nucleus"/>
    <property type="evidence" value="ECO:0007669"/>
    <property type="project" value="UniProtKB-SubCell"/>
</dbReference>
<dbReference type="InterPro" id="IPR027417">
    <property type="entry name" value="P-loop_NTPase"/>
</dbReference>
<feature type="transmembrane region" description="Helical" evidence="18">
    <location>
        <begin position="924"/>
        <end position="947"/>
    </location>
</feature>
<keyword evidence="15" id="KW-0131">Cell cycle</keyword>
<keyword evidence="21" id="KW-1185">Reference proteome</keyword>
<keyword evidence="6" id="KW-0479">Metal-binding</keyword>
<keyword evidence="14" id="KW-0539">Nucleus</keyword>
<dbReference type="PANTHER" id="PTHR11630:SF44">
    <property type="entry name" value="DNA REPLICATION LICENSING FACTOR MCM2"/>
    <property type="match status" value="1"/>
</dbReference>
<evidence type="ECO:0000256" key="9">
    <source>
        <dbReference type="ARBA" id="ARBA00022801"/>
    </source>
</evidence>
<dbReference type="InterPro" id="IPR027925">
    <property type="entry name" value="MCM_N"/>
</dbReference>
<dbReference type="InterPro" id="IPR033762">
    <property type="entry name" value="MCM_OB"/>
</dbReference>
<dbReference type="Proteomes" id="UP000239899">
    <property type="component" value="Unassembled WGS sequence"/>
</dbReference>
<keyword evidence="11" id="KW-0862">Zinc</keyword>
<keyword evidence="18" id="KW-0472">Membrane</keyword>
<sequence>MADRDPRDNEEAVPSDGEAEEPSRALEGSDDEGEDLMDQMEADYRPMEHLDRYEATGMDDAFIDDVTEEERFAARLAAERELADRDVVEGRLTGRRRGLPAALEEELDEDERRPRRRRRLEEAQAGMDEDEELVEVEINLEEARGPIREWIAQEPVRREIRRRFARLLKSFTDENGDAIYKQRVREMVTKNLTSLEVNYLDIANTMPVVAIWLADHPREMLPILSETAMEVAVEEFADYGSMKDSVFVRIANIPLQESIRDLRHFHLNQLVRVDGVVTRRTGVYPQLQRTFYDCMRCGAVLGPYFQTGDKEIKLGSCPSCETKGPFTVNAKETVYRNYQKITLQEAPGSVPAGRLPRSKEVILLHDLVDSVRPGEEVIVTGIYQHSFEAAQNARHGFPVYSVNIEANHIQKKGDQYSAARLTDDDKAEIRALARDPRIGERIVKSIAPSIYGHQNIKQGIALALFGGQEKHPSATHRLRGDINMLLLGDPGTAKSQFLKYVEKVAHRAVYTTGKGASAVGLTAAVHKDAITGEWTLEGGALVLADRGVCLIDEFDKMNDQDRVSIHEAMEQQSISISKAGIVTQLQARCSVIAAANPIGGRYDASKTFSENVELTDPILSRFDILCVIKDTVDPVNDEKLAKFVVGSHARSHPDDVAAALAAEAEGGEVAAEGGDAATAGSDADVLPQQMLRKYITYAKQTCRPKLQAADYDKIAKVYAELRRESSVTHGMPIAVRHLESMIRMSEARAAMHLREYVNDDDIDCAIRIMLESFVATQKLSVQKALRKKFRKYIHAKADFNGLVLLKLQECLRDARRVEAITGQQEDRENYVVPTRQLEERCRDLDITDLHPFFSSATFREAGFRLGANGASVLLGRAAMSGARPGAGASGLASLTLLTALYLTLNSSLNLLNKWALGVYGFRFPLLLTSCHMVFSFAVLMPVALMEPWHTHQRLIEKQWKGIVVVGVSLALNIALNNISLLDVSLTLNQIIRSAIPVVVCILSMLIMNKYPSRQEATALVVLTLGVMLAVWQGAVTGKPYAIMCCIAGTVCNGAMMTFSSKVLSEKLDVVRLTFYTAPVSLACLLPFYWLSERDAFLDYAVTHRQGVTFIVVTTSVNAVLYNLVHSAMIKQTSAVTATVLGEIKIVGLLVLSTFLLGEGKELTLKMVMGCIMALAGFTMYSHTKIRKFRESSMQPLVVSLTADSSSGKQPLLSSKALPRAESGPAPGRGGSTAAVRATAPSVAVLRG</sequence>
<keyword evidence="5" id="KW-0235">DNA replication</keyword>
<feature type="transmembrane region" description="Helical" evidence="18">
    <location>
        <begin position="886"/>
        <end position="904"/>
    </location>
</feature>
<evidence type="ECO:0000256" key="3">
    <source>
        <dbReference type="ARBA" id="ARBA00012551"/>
    </source>
</evidence>
<evidence type="ECO:0000256" key="12">
    <source>
        <dbReference type="ARBA" id="ARBA00022840"/>
    </source>
</evidence>
<evidence type="ECO:0000313" key="20">
    <source>
        <dbReference type="EMBL" id="PRW61611.1"/>
    </source>
</evidence>
<protein>
    <recommendedName>
        <fullName evidence="4">DNA replication licensing factor MCM2</fullName>
        <ecNumber evidence="3">3.6.4.12</ecNumber>
    </recommendedName>
</protein>
<comment type="catalytic activity">
    <reaction evidence="16">
        <text>ATP + H2O = ADP + phosphate + H(+)</text>
        <dbReference type="Rhea" id="RHEA:13065"/>
        <dbReference type="ChEBI" id="CHEBI:15377"/>
        <dbReference type="ChEBI" id="CHEBI:15378"/>
        <dbReference type="ChEBI" id="CHEBI:30616"/>
        <dbReference type="ChEBI" id="CHEBI:43474"/>
        <dbReference type="ChEBI" id="CHEBI:456216"/>
        <dbReference type="EC" id="3.6.4.12"/>
    </reaction>
</comment>